<dbReference type="AlphaFoldDB" id="A0A251RZY4"/>
<gene>
    <name evidence="2" type="ORF">HannXRQ_Chr16g0499991</name>
    <name evidence="1" type="ORF">HanXRQr2_Chr16g0725491</name>
</gene>
<reference evidence="2" key="2">
    <citation type="submission" date="2017-02" db="EMBL/GenBank/DDBJ databases">
        <title>Sunflower complete genome.</title>
        <authorList>
            <person name="Langlade N."/>
            <person name="Munos S."/>
        </authorList>
    </citation>
    <scope>NUCLEOTIDE SEQUENCE [LARGE SCALE GENOMIC DNA]</scope>
    <source>
        <tissue evidence="2">Leaves</tissue>
    </source>
</reference>
<proteinExistence type="predicted"/>
<name>A0A251RZY4_HELAN</name>
<dbReference type="Proteomes" id="UP000215914">
    <property type="component" value="Chromosome 16"/>
</dbReference>
<accession>A0A251RZY4</accession>
<evidence type="ECO:0000313" key="3">
    <source>
        <dbReference type="Proteomes" id="UP000215914"/>
    </source>
</evidence>
<dbReference type="Gramene" id="mRNA:HanXRQr2_Chr16g0725491">
    <property type="protein sequence ID" value="CDS:HanXRQr2_Chr16g0725491.1"/>
    <property type="gene ID" value="HanXRQr2_Chr16g0725491"/>
</dbReference>
<evidence type="ECO:0000313" key="2">
    <source>
        <dbReference type="EMBL" id="OTF90471.1"/>
    </source>
</evidence>
<dbReference type="EMBL" id="MNCJ02000331">
    <property type="protein sequence ID" value="KAF5758103.1"/>
    <property type="molecule type" value="Genomic_DNA"/>
</dbReference>
<reference evidence="1" key="3">
    <citation type="submission" date="2020-06" db="EMBL/GenBank/DDBJ databases">
        <title>Helianthus annuus Genome sequencing and assembly Release 2.</title>
        <authorList>
            <person name="Gouzy J."/>
            <person name="Langlade N."/>
            <person name="Munos S."/>
        </authorList>
    </citation>
    <scope>NUCLEOTIDE SEQUENCE</scope>
    <source>
        <tissue evidence="1">Leaves</tissue>
    </source>
</reference>
<evidence type="ECO:0000313" key="1">
    <source>
        <dbReference type="EMBL" id="KAF5758103.1"/>
    </source>
</evidence>
<reference evidence="1 3" key="1">
    <citation type="journal article" date="2017" name="Nature">
        <title>The sunflower genome provides insights into oil metabolism, flowering and Asterid evolution.</title>
        <authorList>
            <person name="Badouin H."/>
            <person name="Gouzy J."/>
            <person name="Grassa C.J."/>
            <person name="Murat F."/>
            <person name="Staton S.E."/>
            <person name="Cottret L."/>
            <person name="Lelandais-Briere C."/>
            <person name="Owens G.L."/>
            <person name="Carrere S."/>
            <person name="Mayjonade B."/>
            <person name="Legrand L."/>
            <person name="Gill N."/>
            <person name="Kane N.C."/>
            <person name="Bowers J.E."/>
            <person name="Hubner S."/>
            <person name="Bellec A."/>
            <person name="Berard A."/>
            <person name="Berges H."/>
            <person name="Blanchet N."/>
            <person name="Boniface M.C."/>
            <person name="Brunel D."/>
            <person name="Catrice O."/>
            <person name="Chaidir N."/>
            <person name="Claudel C."/>
            <person name="Donnadieu C."/>
            <person name="Faraut T."/>
            <person name="Fievet G."/>
            <person name="Helmstetter N."/>
            <person name="King M."/>
            <person name="Knapp S.J."/>
            <person name="Lai Z."/>
            <person name="Le Paslier M.C."/>
            <person name="Lippi Y."/>
            <person name="Lorenzon L."/>
            <person name="Mandel J.R."/>
            <person name="Marage G."/>
            <person name="Marchand G."/>
            <person name="Marquand E."/>
            <person name="Bret-Mestries E."/>
            <person name="Morien E."/>
            <person name="Nambeesan S."/>
            <person name="Nguyen T."/>
            <person name="Pegot-Espagnet P."/>
            <person name="Pouilly N."/>
            <person name="Raftis F."/>
            <person name="Sallet E."/>
            <person name="Schiex T."/>
            <person name="Thomas J."/>
            <person name="Vandecasteele C."/>
            <person name="Vares D."/>
            <person name="Vear F."/>
            <person name="Vautrin S."/>
            <person name="Crespi M."/>
            <person name="Mangin B."/>
            <person name="Burke J.M."/>
            <person name="Salse J."/>
            <person name="Munos S."/>
            <person name="Vincourt P."/>
            <person name="Rieseberg L.H."/>
            <person name="Langlade N.B."/>
        </authorList>
    </citation>
    <scope>NUCLEOTIDE SEQUENCE [LARGE SCALE GENOMIC DNA]</scope>
    <source>
        <strain evidence="3">cv. SF193</strain>
        <tissue evidence="1">Leaves</tissue>
    </source>
</reference>
<dbReference type="InParanoid" id="A0A251RZY4"/>
<dbReference type="EMBL" id="CM007905">
    <property type="protein sequence ID" value="OTF90471.1"/>
    <property type="molecule type" value="Genomic_DNA"/>
</dbReference>
<organism evidence="2 3">
    <name type="scientific">Helianthus annuus</name>
    <name type="common">Common sunflower</name>
    <dbReference type="NCBI Taxonomy" id="4232"/>
    <lineage>
        <taxon>Eukaryota</taxon>
        <taxon>Viridiplantae</taxon>
        <taxon>Streptophyta</taxon>
        <taxon>Embryophyta</taxon>
        <taxon>Tracheophyta</taxon>
        <taxon>Spermatophyta</taxon>
        <taxon>Magnoliopsida</taxon>
        <taxon>eudicotyledons</taxon>
        <taxon>Gunneridae</taxon>
        <taxon>Pentapetalae</taxon>
        <taxon>asterids</taxon>
        <taxon>campanulids</taxon>
        <taxon>Asterales</taxon>
        <taxon>Asteraceae</taxon>
        <taxon>Asteroideae</taxon>
        <taxon>Heliantheae alliance</taxon>
        <taxon>Heliantheae</taxon>
        <taxon>Helianthus</taxon>
    </lineage>
</organism>
<keyword evidence="3" id="KW-1185">Reference proteome</keyword>
<sequence>MFAQLPFRNQLLFHRSSGTQPPFPRISISIHHHPLNLRHNTMITSGHYSGSHLRYT</sequence>
<protein>
    <submittedName>
        <fullName evidence="2">Uncharacterized protein</fullName>
    </submittedName>
</protein>